<evidence type="ECO:0000256" key="2">
    <source>
        <dbReference type="SAM" id="SignalP"/>
    </source>
</evidence>
<accession>A0A8C6SX20</accession>
<name>A0A8C6SX20_9GOBI</name>
<keyword evidence="2" id="KW-0732">Signal</keyword>
<feature type="chain" id="PRO_5034051085" description="MJ1316 RNA cyclic group end recognition domain-containing protein" evidence="2">
    <location>
        <begin position="31"/>
        <end position="299"/>
    </location>
</feature>
<keyword evidence="5" id="KW-1185">Reference proteome</keyword>
<dbReference type="PANTHER" id="PTHR46729:SF1">
    <property type="entry name" value="LEUKOCYTE RECEPTOR CLUSTER MEMBER 9"/>
    <property type="match status" value="1"/>
</dbReference>
<dbReference type="Ensembl" id="ENSNMLT00000013949.1">
    <property type="protein sequence ID" value="ENSNMLP00000012343.1"/>
    <property type="gene ID" value="ENSNMLG00000008398.1"/>
</dbReference>
<reference evidence="4" key="1">
    <citation type="submission" date="2025-08" db="UniProtKB">
        <authorList>
            <consortium name="Ensembl"/>
        </authorList>
    </citation>
    <scope>IDENTIFICATION</scope>
</reference>
<dbReference type="InterPro" id="IPR040459">
    <property type="entry name" value="MJ1316"/>
</dbReference>
<dbReference type="PANTHER" id="PTHR46729">
    <property type="entry name" value="LEUKOCYTE RECEPTOR CLUSTER MEMBER 9"/>
    <property type="match status" value="1"/>
</dbReference>
<feature type="domain" description="MJ1316 RNA cyclic group end recognition" evidence="3">
    <location>
        <begin position="25"/>
        <end position="71"/>
    </location>
</feature>
<proteinExistence type="predicted"/>
<feature type="region of interest" description="Disordered" evidence="1">
    <location>
        <begin position="80"/>
        <end position="118"/>
    </location>
</feature>
<evidence type="ECO:0000313" key="4">
    <source>
        <dbReference type="Ensembl" id="ENSNMLP00000012343.1"/>
    </source>
</evidence>
<protein>
    <recommendedName>
        <fullName evidence="3">MJ1316 RNA cyclic group end recognition domain-containing protein</fullName>
    </recommendedName>
</protein>
<dbReference type="Pfam" id="PF04457">
    <property type="entry name" value="MJ1316"/>
    <property type="match status" value="1"/>
</dbReference>
<dbReference type="InterPro" id="IPR042653">
    <property type="entry name" value="Leng9"/>
</dbReference>
<dbReference type="Proteomes" id="UP000694523">
    <property type="component" value="Unplaced"/>
</dbReference>
<evidence type="ECO:0000313" key="5">
    <source>
        <dbReference type="Proteomes" id="UP000694523"/>
    </source>
</evidence>
<organism evidence="4 5">
    <name type="scientific">Neogobius melanostomus</name>
    <name type="common">round goby</name>
    <dbReference type="NCBI Taxonomy" id="47308"/>
    <lineage>
        <taxon>Eukaryota</taxon>
        <taxon>Metazoa</taxon>
        <taxon>Chordata</taxon>
        <taxon>Craniata</taxon>
        <taxon>Vertebrata</taxon>
        <taxon>Euteleostomi</taxon>
        <taxon>Actinopterygii</taxon>
        <taxon>Neopterygii</taxon>
        <taxon>Teleostei</taxon>
        <taxon>Neoteleostei</taxon>
        <taxon>Acanthomorphata</taxon>
        <taxon>Gobiaria</taxon>
        <taxon>Gobiiformes</taxon>
        <taxon>Gobioidei</taxon>
        <taxon>Gobiidae</taxon>
        <taxon>Benthophilinae</taxon>
        <taxon>Neogobiini</taxon>
        <taxon>Neogobius</taxon>
    </lineage>
</organism>
<evidence type="ECO:0000256" key="1">
    <source>
        <dbReference type="SAM" id="MobiDB-lite"/>
    </source>
</evidence>
<reference evidence="4" key="2">
    <citation type="submission" date="2025-09" db="UniProtKB">
        <authorList>
            <consortium name="Ensembl"/>
        </authorList>
    </citation>
    <scope>IDENTIFICATION</scope>
</reference>
<feature type="signal peptide" evidence="2">
    <location>
        <begin position="1"/>
        <end position="30"/>
    </location>
</feature>
<evidence type="ECO:0000259" key="3">
    <source>
        <dbReference type="Pfam" id="PF04457"/>
    </source>
</evidence>
<sequence>MKLSLGFCGIPLLTPLRLWWLRGSFPGVLERPFCEFNWETNPCDCDYTTELALPRHRIQYFTYRGQRVWDRHSRTDLVFGSTGQSLAPPFGGEGEVEEDLAGPTPNEDVRGLEETEPEPCTTIKHLEEEQQNEMNIHTPESALRSKQCTQEQVGLQETCATVPTNRVLHSESSSTAVDMAEPENQCGENHDDFSSCVGALHVDDDPAVVMNQMEEKKGRPPKKKPTHFVTFRANTPAILSCFEQLQRELTALLPSSALTGAVSPASTSHCASWCWPVRRRWLLRLTFCSALQTWIETPR</sequence>
<dbReference type="AlphaFoldDB" id="A0A8C6SX20"/>